<accession>A0ABP9W5L2</accession>
<dbReference type="InterPro" id="IPR050570">
    <property type="entry name" value="Cell_wall_metabolism_enzyme"/>
</dbReference>
<dbReference type="Proteomes" id="UP001401887">
    <property type="component" value="Unassembled WGS sequence"/>
</dbReference>
<dbReference type="EMBL" id="BAABRP010000002">
    <property type="protein sequence ID" value="GAA5512366.1"/>
    <property type="molecule type" value="Genomic_DNA"/>
</dbReference>
<dbReference type="InterPro" id="IPR016047">
    <property type="entry name" value="M23ase_b-sheet_dom"/>
</dbReference>
<dbReference type="CDD" id="cd12797">
    <property type="entry name" value="M23_peptidase"/>
    <property type="match status" value="1"/>
</dbReference>
<dbReference type="PANTHER" id="PTHR21666:SF287">
    <property type="entry name" value="CYTOPLASMIC MEMBRANE PROTEIN"/>
    <property type="match status" value="1"/>
</dbReference>
<evidence type="ECO:0000313" key="3">
    <source>
        <dbReference type="Proteomes" id="UP001401887"/>
    </source>
</evidence>
<evidence type="ECO:0000259" key="1">
    <source>
        <dbReference type="Pfam" id="PF01551"/>
    </source>
</evidence>
<sequence>MANGPVRYHYSTDYLTPAGTPVTAVSDGTVVIAGMCPVHGDLVVIDHGVGLTSMYFHQRAVTVKVRQQVGEVGSTGAHLHLEMRV</sequence>
<comment type="caution">
    <text evidence="2">The sequence shown here is derived from an EMBL/GenBank/DDBJ whole genome shotgun (WGS) entry which is preliminary data.</text>
</comment>
<name>A0ABP9W5L2_9DEIO</name>
<feature type="domain" description="M23ase beta-sheet core" evidence="1">
    <location>
        <begin position="8"/>
        <end position="84"/>
    </location>
</feature>
<dbReference type="Pfam" id="PF01551">
    <property type="entry name" value="Peptidase_M23"/>
    <property type="match status" value="1"/>
</dbReference>
<reference evidence="2 3" key="1">
    <citation type="submission" date="2024-02" db="EMBL/GenBank/DDBJ databases">
        <title>Deinococcus carri NBRC 110142.</title>
        <authorList>
            <person name="Ichikawa N."/>
            <person name="Katano-Makiyama Y."/>
            <person name="Hidaka K."/>
        </authorList>
    </citation>
    <scope>NUCLEOTIDE SEQUENCE [LARGE SCALE GENOMIC DNA]</scope>
    <source>
        <strain evidence="2 3">NBRC 110142</strain>
    </source>
</reference>
<evidence type="ECO:0000313" key="2">
    <source>
        <dbReference type="EMBL" id="GAA5512366.1"/>
    </source>
</evidence>
<protein>
    <submittedName>
        <fullName evidence="2">Murein DD-endopeptidase MepM</fullName>
    </submittedName>
</protein>
<organism evidence="2 3">
    <name type="scientific">Deinococcus carri</name>
    <dbReference type="NCBI Taxonomy" id="1211323"/>
    <lineage>
        <taxon>Bacteria</taxon>
        <taxon>Thermotogati</taxon>
        <taxon>Deinococcota</taxon>
        <taxon>Deinococci</taxon>
        <taxon>Deinococcales</taxon>
        <taxon>Deinococcaceae</taxon>
        <taxon>Deinococcus</taxon>
    </lineage>
</organism>
<keyword evidence="3" id="KW-1185">Reference proteome</keyword>
<gene>
    <name evidence="2" type="primary">mepM</name>
    <name evidence="2" type="ORF">Dcar01_01080</name>
</gene>
<dbReference type="InterPro" id="IPR011055">
    <property type="entry name" value="Dup_hybrid_motif"/>
</dbReference>
<dbReference type="SUPFAM" id="SSF51261">
    <property type="entry name" value="Duplicated hybrid motif"/>
    <property type="match status" value="1"/>
</dbReference>
<dbReference type="Gene3D" id="2.70.70.10">
    <property type="entry name" value="Glucose Permease (Domain IIA)"/>
    <property type="match status" value="1"/>
</dbReference>
<dbReference type="PANTHER" id="PTHR21666">
    <property type="entry name" value="PEPTIDASE-RELATED"/>
    <property type="match status" value="1"/>
</dbReference>
<proteinExistence type="predicted"/>